<keyword evidence="4" id="KW-0276">Fatty acid metabolism</keyword>
<evidence type="ECO:0000256" key="1">
    <source>
        <dbReference type="ARBA" id="ARBA00022516"/>
    </source>
</evidence>
<keyword evidence="6" id="KW-1185">Reference proteome</keyword>
<accession>W1RXD7</accession>
<dbReference type="OrthoDB" id="8442777at2"/>
<evidence type="ECO:0000256" key="4">
    <source>
        <dbReference type="ARBA" id="ARBA00023160"/>
    </source>
</evidence>
<dbReference type="STRING" id="1208321.D104_03045"/>
<keyword evidence="1" id="KW-0444">Lipid biosynthesis</keyword>
<dbReference type="Pfam" id="PF04336">
    <property type="entry name" value="ACP_PD"/>
    <property type="match status" value="1"/>
</dbReference>
<name>W1RXD7_9GAMM</name>
<organism evidence="5 6">
    <name type="scientific">Marinomonas profundimaris</name>
    <dbReference type="NCBI Taxonomy" id="1208321"/>
    <lineage>
        <taxon>Bacteria</taxon>
        <taxon>Pseudomonadati</taxon>
        <taxon>Pseudomonadota</taxon>
        <taxon>Gammaproteobacteria</taxon>
        <taxon>Oceanospirillales</taxon>
        <taxon>Oceanospirillaceae</taxon>
        <taxon>Marinomonas</taxon>
    </lineage>
</organism>
<dbReference type="RefSeq" id="WP_024022821.1">
    <property type="nucleotide sequence ID" value="NZ_AYOZ01000003.1"/>
</dbReference>
<sequence>MNYFSHLHIASITNTSWVGNLLGDFPVDVSTLAPDLLVGWRLHQQVDVMVDKHDASVHFRSMPRKGRRRFAGIVQDIVMDYWLIQYWAKFGSVPLGVFCDQAVLELVKDKDRSPERLKNMIASLERENWLPNLGTIEGVEKAILSIMRRWRYGEHLQYFLDDLPQIIEQAEAPFLALYPDLLDYVECEMKKAEATHSLG</sequence>
<protein>
    <submittedName>
        <fullName evidence="5">ACP phosphodiesterase</fullName>
    </submittedName>
</protein>
<evidence type="ECO:0000256" key="2">
    <source>
        <dbReference type="ARBA" id="ARBA00022801"/>
    </source>
</evidence>
<keyword evidence="2" id="KW-0378">Hydrolase</keyword>
<keyword evidence="4" id="KW-0275">Fatty acid biosynthesis</keyword>
<dbReference type="PANTHER" id="PTHR38764">
    <property type="entry name" value="ACYL CARRIER PROTEIN PHOSPHODIESTERASE"/>
    <property type="match status" value="1"/>
</dbReference>
<dbReference type="GO" id="GO:0008770">
    <property type="term" value="F:[acyl-carrier-protein] phosphodiesterase activity"/>
    <property type="evidence" value="ECO:0007669"/>
    <property type="project" value="InterPro"/>
</dbReference>
<evidence type="ECO:0000313" key="5">
    <source>
        <dbReference type="EMBL" id="ETI61876.1"/>
    </source>
</evidence>
<proteinExistence type="predicted"/>
<comment type="caution">
    <text evidence="5">The sequence shown here is derived from an EMBL/GenBank/DDBJ whole genome shotgun (WGS) entry which is preliminary data.</text>
</comment>
<keyword evidence="3" id="KW-0443">Lipid metabolism</keyword>
<evidence type="ECO:0000256" key="3">
    <source>
        <dbReference type="ARBA" id="ARBA00023098"/>
    </source>
</evidence>
<dbReference type="eggNOG" id="COG3124">
    <property type="taxonomic scope" value="Bacteria"/>
</dbReference>
<dbReference type="Proteomes" id="UP000018857">
    <property type="component" value="Unassembled WGS sequence"/>
</dbReference>
<evidence type="ECO:0000313" key="6">
    <source>
        <dbReference type="Proteomes" id="UP000018857"/>
    </source>
</evidence>
<dbReference type="EMBL" id="AYOZ01000003">
    <property type="protein sequence ID" value="ETI61876.1"/>
    <property type="molecule type" value="Genomic_DNA"/>
</dbReference>
<dbReference type="PATRIC" id="fig|1208321.3.peg.610"/>
<gene>
    <name evidence="5" type="ORF">D104_03045</name>
</gene>
<dbReference type="AlphaFoldDB" id="W1RXD7"/>
<dbReference type="InterPro" id="IPR007431">
    <property type="entry name" value="ACP_PD"/>
</dbReference>
<dbReference type="GO" id="GO:0006633">
    <property type="term" value="P:fatty acid biosynthetic process"/>
    <property type="evidence" value="ECO:0007669"/>
    <property type="project" value="UniProtKB-KW"/>
</dbReference>
<dbReference type="PANTHER" id="PTHR38764:SF1">
    <property type="entry name" value="ACYL CARRIER PROTEIN PHOSPHODIESTERASE"/>
    <property type="match status" value="1"/>
</dbReference>
<reference evidence="5 6" key="1">
    <citation type="journal article" date="2014" name="Genome Announc.">
        <title>Draft Genome Sequence of Marinomonas sp. Strain D104, a Polycyclic Aromatic Hydrocarbon-Degrading Bacterium from the Deep-Sea Sediment of the Arctic Ocean.</title>
        <authorList>
            <person name="Dong C."/>
            <person name="Bai X."/>
            <person name="Lai Q."/>
            <person name="Xie Y."/>
            <person name="Chen X."/>
            <person name="Shao Z."/>
        </authorList>
    </citation>
    <scope>NUCLEOTIDE SEQUENCE [LARGE SCALE GENOMIC DNA]</scope>
    <source>
        <strain evidence="5 6">D104</strain>
    </source>
</reference>